<comment type="subcellular location">
    <subcellularLocation>
        <location evidence="1">Membrane</location>
    </subcellularLocation>
</comment>
<keyword evidence="2 11" id="KW-0645">Protease</keyword>
<evidence type="ECO:0000256" key="3">
    <source>
        <dbReference type="ARBA" id="ARBA00022692"/>
    </source>
</evidence>
<dbReference type="OrthoDB" id="17530at2759"/>
<keyword evidence="5 11" id="KW-0378">Hydrolase</keyword>
<evidence type="ECO:0000256" key="6">
    <source>
        <dbReference type="ARBA" id="ARBA00022833"/>
    </source>
</evidence>
<dbReference type="Proteomes" id="UP000267029">
    <property type="component" value="Unassembled WGS sequence"/>
</dbReference>
<gene>
    <name evidence="13" type="ORF">MCOS_LOCUS3232</name>
</gene>
<evidence type="ECO:0000256" key="10">
    <source>
        <dbReference type="ARBA" id="ARBA00034769"/>
    </source>
</evidence>
<dbReference type="GO" id="GO:0006508">
    <property type="term" value="P:proteolysis"/>
    <property type="evidence" value="ECO:0007669"/>
    <property type="project" value="UniProtKB-KW"/>
</dbReference>
<evidence type="ECO:0000313" key="13">
    <source>
        <dbReference type="EMBL" id="VDD77229.1"/>
    </source>
</evidence>
<dbReference type="Pfam" id="PF01062">
    <property type="entry name" value="Bestrophin"/>
    <property type="match status" value="1"/>
</dbReference>
<dbReference type="EMBL" id="UXSR01000682">
    <property type="protein sequence ID" value="VDD77229.1"/>
    <property type="molecule type" value="Genomic_DNA"/>
</dbReference>
<dbReference type="PANTHER" id="PTHR10736">
    <property type="entry name" value="BESTROPHIN"/>
    <property type="match status" value="1"/>
</dbReference>
<evidence type="ECO:0000256" key="4">
    <source>
        <dbReference type="ARBA" id="ARBA00022723"/>
    </source>
</evidence>
<dbReference type="InterPro" id="IPR000615">
    <property type="entry name" value="Bestrophin"/>
</dbReference>
<feature type="domain" description="Peptidase M3A/M3B catalytic" evidence="12">
    <location>
        <begin position="770"/>
        <end position="1092"/>
    </location>
</feature>
<dbReference type="GO" id="GO:0005254">
    <property type="term" value="F:chloride channel activity"/>
    <property type="evidence" value="ECO:0007669"/>
    <property type="project" value="InterPro"/>
</dbReference>
<dbReference type="PANTHER" id="PTHR10736:SF55">
    <property type="entry name" value="BESTROPHIN-4"/>
    <property type="match status" value="1"/>
</dbReference>
<dbReference type="GO" id="GO:0016020">
    <property type="term" value="C:membrane"/>
    <property type="evidence" value="ECO:0007669"/>
    <property type="project" value="UniProtKB-SubCell"/>
</dbReference>
<evidence type="ECO:0000313" key="14">
    <source>
        <dbReference type="Proteomes" id="UP000267029"/>
    </source>
</evidence>
<dbReference type="SUPFAM" id="SSF55486">
    <property type="entry name" value="Metalloproteases ('zincins'), catalytic domain"/>
    <property type="match status" value="1"/>
</dbReference>
<keyword evidence="9" id="KW-0472">Membrane</keyword>
<evidence type="ECO:0000256" key="5">
    <source>
        <dbReference type="ARBA" id="ARBA00022801"/>
    </source>
</evidence>
<feature type="domain" description="Peptidase M3A/M3B catalytic" evidence="12">
    <location>
        <begin position="601"/>
        <end position="748"/>
    </location>
</feature>
<sequence>MTITYSHEVATNSFFVFQKLLLSYFEMYCLFCEKFGDFIPVYFVLGFFVDAVVRRWWDQFQTIPWPDDLAMILCAYTSGNSEKLKIQRRTLMRYVNLSFVFANRGISSRVRLRFPSDFHLISSGLTNVEELLMFLKNTPLNRPASYVGPCIWAEEIVHNMRKEGSINSDRSVELIVRELSRFRSRLGDILCYDWISVPLVYTQVATLTVYSYTISSLFAWQFLDPSRNLQGQQIDLYIPVFGILRFLFYMGWLKVAESLINPFGEDQDDFELDEIIERNLNVSYSIVDALFDVVPPLSRGVVLDTDEFAPTVDINSNYSVVNSPRRISPMGSELFLGSLANLDVTSKRCRLMSTLGGLKSCGEVADLHFIVLNTMLRLAYLFRSHHLGKFCRFKHIGLSPLADAFNYGPEVISNKDGKVTGQLVLDDLSDCLCRVADLADCVRSLHPDASYQEAANEVCFSIGNLVESLNTDTRLYEVAVHAASTSNSSLTTPEANSDLIDKRVLNLFIEDFEQTGVHLKDTSDRMSFLDAAAQNLELSVTFNKAAHAPVVLNPEMLSGISKDIDWTPFNGRRLFSPYYDASQPFLRALSYALFFGPIEGQEERLISLLEARDKLARAAGKASFLYRAVQPSSLAESPERVERFLKKVSYLLSPIATGTARSQLIKDLPNMDRLRPWDIPFLIHSGQQWIDTESLLPFFSLGACMEGVNQLSDCLFGLRLQVEPALPGEVWHPDVVKVSAYTTEAQSDPLNDNEVDPWEAKYPIGPGVQVGTIYCDFFQRPGKMSQVSCFLLPYGLFLSWLLGPDLKYYPFLHKDCHYTIRGGRHTENTMFESHSPYQFPIVVIQLNLGPSPAQKKGDTPTLLSPAQVENLFHEWGHALHSVLGRTRYQHVTGTRCSTDLAELPSTLMEHFALDNRVTAQYARRFDTAEAPSSPENIKALFQLSSSRGYGQSVEVMQQLIHSMLDQRLHSGPPSEILALVEGRASSVTPPSSRLFEHILRENCGEWLCLELPPLLSHLPIAITHRFSHLCGYAGRYYAYLLARAAAGLVWQKGFAGDPWSSNFGRKYRDTVLRHGGERRPMEMLTKLVGGEESCLSTEHLAAGLCENIAAGEETARAVLANAKQPSWRLVR</sequence>
<evidence type="ECO:0000256" key="8">
    <source>
        <dbReference type="ARBA" id="ARBA00023049"/>
    </source>
</evidence>
<keyword evidence="14" id="KW-1185">Reference proteome</keyword>
<evidence type="ECO:0000256" key="7">
    <source>
        <dbReference type="ARBA" id="ARBA00022989"/>
    </source>
</evidence>
<comment type="cofactor">
    <cofactor evidence="11">
        <name>Zn(2+)</name>
        <dbReference type="ChEBI" id="CHEBI:29105"/>
    </cofactor>
    <text evidence="11">Binds 1 zinc ion.</text>
</comment>
<keyword evidence="7" id="KW-1133">Transmembrane helix</keyword>
<name>A0A0R3U8L6_MESCO</name>
<keyword evidence="8 11" id="KW-0482">Metalloprotease</keyword>
<evidence type="ECO:0000256" key="9">
    <source>
        <dbReference type="ARBA" id="ARBA00023136"/>
    </source>
</evidence>
<reference evidence="13 14" key="1">
    <citation type="submission" date="2018-10" db="EMBL/GenBank/DDBJ databases">
        <authorList>
            <consortium name="Pathogen Informatics"/>
        </authorList>
    </citation>
    <scope>NUCLEOTIDE SEQUENCE [LARGE SCALE GENOMIC DNA]</scope>
</reference>
<dbReference type="CDD" id="cd06457">
    <property type="entry name" value="M3A_MIP"/>
    <property type="match status" value="1"/>
</dbReference>
<accession>A0A0R3U8L6</accession>
<dbReference type="InterPro" id="IPR001567">
    <property type="entry name" value="Pept_M3A_M3B_dom"/>
</dbReference>
<keyword evidence="3" id="KW-0812">Transmembrane</keyword>
<keyword evidence="6 11" id="KW-0862">Zinc</keyword>
<keyword evidence="4 11" id="KW-0479">Metal-binding</keyword>
<evidence type="ECO:0000256" key="2">
    <source>
        <dbReference type="ARBA" id="ARBA00022670"/>
    </source>
</evidence>
<dbReference type="STRING" id="53468.A0A0R3U8L6"/>
<evidence type="ECO:0000256" key="11">
    <source>
        <dbReference type="RuleBase" id="RU003435"/>
    </source>
</evidence>
<evidence type="ECO:0000256" key="1">
    <source>
        <dbReference type="ARBA" id="ARBA00004370"/>
    </source>
</evidence>
<proteinExistence type="inferred from homology"/>
<organism evidence="13 14">
    <name type="scientific">Mesocestoides corti</name>
    <name type="common">Flatworm</name>
    <dbReference type="NCBI Taxonomy" id="53468"/>
    <lineage>
        <taxon>Eukaryota</taxon>
        <taxon>Metazoa</taxon>
        <taxon>Spiralia</taxon>
        <taxon>Lophotrochozoa</taxon>
        <taxon>Platyhelminthes</taxon>
        <taxon>Cestoda</taxon>
        <taxon>Eucestoda</taxon>
        <taxon>Cyclophyllidea</taxon>
        <taxon>Mesocestoididae</taxon>
        <taxon>Mesocestoides</taxon>
    </lineage>
</organism>
<dbReference type="Pfam" id="PF01432">
    <property type="entry name" value="Peptidase_M3"/>
    <property type="match status" value="2"/>
</dbReference>
<dbReference type="GO" id="GO:0046872">
    <property type="term" value="F:metal ion binding"/>
    <property type="evidence" value="ECO:0007669"/>
    <property type="project" value="UniProtKB-UniRule"/>
</dbReference>
<dbReference type="Gene3D" id="1.10.1370.40">
    <property type="match status" value="2"/>
</dbReference>
<dbReference type="GO" id="GO:0004222">
    <property type="term" value="F:metalloendopeptidase activity"/>
    <property type="evidence" value="ECO:0007669"/>
    <property type="project" value="InterPro"/>
</dbReference>
<evidence type="ECO:0000259" key="12">
    <source>
        <dbReference type="Pfam" id="PF01432"/>
    </source>
</evidence>
<dbReference type="InterPro" id="IPR021134">
    <property type="entry name" value="Bestrophin-like"/>
</dbReference>
<comment type="similarity">
    <text evidence="11">Belongs to the peptidase M3 family.</text>
</comment>
<dbReference type="AlphaFoldDB" id="A0A0R3U8L6"/>
<dbReference type="InterPro" id="IPR033851">
    <property type="entry name" value="M3A_MIP"/>
</dbReference>
<protein>
    <recommendedName>
        <fullName evidence="12">Peptidase M3A/M3B catalytic domain-containing protein</fullName>
    </recommendedName>
</protein>
<comment type="similarity">
    <text evidence="10">Belongs to the anion channel-forming bestrophin (TC 1.A.46) family. Calcium-sensitive chloride channel subfamily.</text>
</comment>